<sequence length="95" mass="11287">MSPAKYKPKKLRLLPRSWNKKEYKYKVVESITLSAEVDELDEYVFVARVRIDKKTTDPTFFVNIKSEALRDILRTVLRDINRICLREDKPTVEVE</sequence>
<dbReference type="EMBL" id="JBHFEH010000210">
    <property type="protein sequence ID" value="KAL2044108.1"/>
    <property type="molecule type" value="Genomic_DNA"/>
</dbReference>
<dbReference type="Proteomes" id="UP001590951">
    <property type="component" value="Unassembled WGS sequence"/>
</dbReference>
<gene>
    <name evidence="1" type="ORF">ABVK25_012460</name>
</gene>
<name>A0ABR4AKZ5_9LECA</name>
<protein>
    <submittedName>
        <fullName evidence="1">Uncharacterized protein</fullName>
    </submittedName>
</protein>
<evidence type="ECO:0000313" key="1">
    <source>
        <dbReference type="EMBL" id="KAL2044108.1"/>
    </source>
</evidence>
<reference evidence="1 2" key="1">
    <citation type="submission" date="2024-09" db="EMBL/GenBank/DDBJ databases">
        <title>Rethinking Asexuality: The Enigmatic Case of Functional Sexual Genes in Lepraria (Stereocaulaceae).</title>
        <authorList>
            <person name="Doellman M."/>
            <person name="Sun Y."/>
            <person name="Barcenas-Pena A."/>
            <person name="Lumbsch H.T."/>
            <person name="Grewe F."/>
        </authorList>
    </citation>
    <scope>NUCLEOTIDE SEQUENCE [LARGE SCALE GENOMIC DNA]</scope>
    <source>
        <strain evidence="1 2">Grewe 0041</strain>
    </source>
</reference>
<accession>A0ABR4AKZ5</accession>
<comment type="caution">
    <text evidence="1">The sequence shown here is derived from an EMBL/GenBank/DDBJ whole genome shotgun (WGS) entry which is preliminary data.</text>
</comment>
<organism evidence="1 2">
    <name type="scientific">Lepraria finkii</name>
    <dbReference type="NCBI Taxonomy" id="1340010"/>
    <lineage>
        <taxon>Eukaryota</taxon>
        <taxon>Fungi</taxon>
        <taxon>Dikarya</taxon>
        <taxon>Ascomycota</taxon>
        <taxon>Pezizomycotina</taxon>
        <taxon>Lecanoromycetes</taxon>
        <taxon>OSLEUM clade</taxon>
        <taxon>Lecanoromycetidae</taxon>
        <taxon>Lecanorales</taxon>
        <taxon>Lecanorineae</taxon>
        <taxon>Stereocaulaceae</taxon>
        <taxon>Lepraria</taxon>
    </lineage>
</organism>
<proteinExistence type="predicted"/>
<keyword evidence="2" id="KW-1185">Reference proteome</keyword>
<evidence type="ECO:0000313" key="2">
    <source>
        <dbReference type="Proteomes" id="UP001590951"/>
    </source>
</evidence>